<reference evidence="4" key="1">
    <citation type="journal article" date="2019" name="Int. J. Syst. Evol. Microbiol.">
        <title>The Global Catalogue of Microorganisms (GCM) 10K type strain sequencing project: providing services to taxonomists for standard genome sequencing and annotation.</title>
        <authorList>
            <consortium name="The Broad Institute Genomics Platform"/>
            <consortium name="The Broad Institute Genome Sequencing Center for Infectious Disease"/>
            <person name="Wu L."/>
            <person name="Ma J."/>
        </authorList>
    </citation>
    <scope>NUCLEOTIDE SEQUENCE [LARGE SCALE GENOMIC DNA]</scope>
    <source>
        <strain evidence="4">CGMCC 1.15475</strain>
    </source>
</reference>
<name>A0ABW4QHB2_9BACL</name>
<protein>
    <submittedName>
        <fullName evidence="3">SWIM zinc finger family protein</fullName>
    </submittedName>
</protein>
<evidence type="ECO:0000259" key="2">
    <source>
        <dbReference type="PROSITE" id="PS50966"/>
    </source>
</evidence>
<feature type="domain" description="SWIM-type" evidence="2">
    <location>
        <begin position="48"/>
        <end position="86"/>
    </location>
</feature>
<evidence type="ECO:0000313" key="3">
    <source>
        <dbReference type="EMBL" id="MFD1862945.1"/>
    </source>
</evidence>
<dbReference type="InterPro" id="IPR007527">
    <property type="entry name" value="Znf_SWIM"/>
</dbReference>
<evidence type="ECO:0000256" key="1">
    <source>
        <dbReference type="PROSITE-ProRule" id="PRU00325"/>
    </source>
</evidence>
<sequence>MNLDNLERNVPAKIYNRGVDYFIKGSVQGLKQEFPNHWYAKVEGTEDYHVSVYLKDAGMILSTSCTCPFESDSLCKHEVAVCLAISHYIEENGPAEVAEVEILQQLKSLKKAELMAILEELTEQEPAAKTFLINKFSRSAGLDEAAARRIIRKSAARGIRRRFIEWDEVDQAVEGAWEVYDYAEKMDPLRTGEQMIRLYLTIVKECVELQKMADDSSGTIGSVISASLDAIGEVMEVWPVEFDEPTIDSMLQLLSDHILNHIKLDMGDAPMSLMDSAVQWVERFPLSQKIFDVIENIAVSDAVRNKTYHYEAERLRMFQLDILCRQQDGQAIEAFIKNHRQYPRIRKAEVQRAMDAGDTDGAVRLCKTYEEMDAAFPGLVQDWKMMRFDAYRQAGYKLHMRDLAFDLAAAGNEEYYHRLKELVPAESWPDTVERLLSKLANGYWQQALYESILITEGMTEKLLEHCRSNLREIEKLYPHLIEIYPHEVEEIFTAYIYQSIREAGGRPQYRAACGKIRKFGQALGREAAVRLVEEIRFAYPNRPALLDELSKL</sequence>
<evidence type="ECO:0000313" key="4">
    <source>
        <dbReference type="Proteomes" id="UP001597273"/>
    </source>
</evidence>
<keyword evidence="1" id="KW-0862">Zinc</keyword>
<keyword evidence="1" id="KW-0479">Metal-binding</keyword>
<organism evidence="3 4">
    <name type="scientific">Planococcus chinensis</name>
    <dbReference type="NCBI Taxonomy" id="272917"/>
    <lineage>
        <taxon>Bacteria</taxon>
        <taxon>Bacillati</taxon>
        <taxon>Bacillota</taxon>
        <taxon>Bacilli</taxon>
        <taxon>Bacillales</taxon>
        <taxon>Caryophanaceae</taxon>
        <taxon>Planococcus</taxon>
    </lineage>
</organism>
<keyword evidence="1" id="KW-0863">Zinc-finger</keyword>
<dbReference type="Proteomes" id="UP001597273">
    <property type="component" value="Unassembled WGS sequence"/>
</dbReference>
<keyword evidence="4" id="KW-1185">Reference proteome</keyword>
<comment type="caution">
    <text evidence="3">The sequence shown here is derived from an EMBL/GenBank/DDBJ whole genome shotgun (WGS) entry which is preliminary data.</text>
</comment>
<dbReference type="PROSITE" id="PS50966">
    <property type="entry name" value="ZF_SWIM"/>
    <property type="match status" value="1"/>
</dbReference>
<accession>A0ABW4QHB2</accession>
<proteinExistence type="predicted"/>
<dbReference type="EMBL" id="JBHUFW010000005">
    <property type="protein sequence ID" value="MFD1862945.1"/>
    <property type="molecule type" value="Genomic_DNA"/>
</dbReference>
<gene>
    <name evidence="3" type="ORF">ACFSDB_08370</name>
</gene>
<dbReference type="RefSeq" id="WP_204891852.1">
    <property type="nucleotide sequence ID" value="NZ_JBHUFW010000005.1"/>
</dbReference>